<proteinExistence type="predicted"/>
<feature type="non-terminal residue" evidence="2">
    <location>
        <position position="299"/>
    </location>
</feature>
<feature type="compositionally biased region" description="Basic residues" evidence="1">
    <location>
        <begin position="123"/>
        <end position="132"/>
    </location>
</feature>
<feature type="compositionally biased region" description="Gly residues" evidence="1">
    <location>
        <begin position="138"/>
        <end position="147"/>
    </location>
</feature>
<evidence type="ECO:0000313" key="2">
    <source>
        <dbReference type="EMBL" id="CAA9265889.1"/>
    </source>
</evidence>
<feature type="compositionally biased region" description="Basic residues" evidence="1">
    <location>
        <begin position="27"/>
        <end position="38"/>
    </location>
</feature>
<protein>
    <submittedName>
        <fullName evidence="2">Similar to citrate lyase beta chain, 2</fullName>
    </submittedName>
</protein>
<feature type="region of interest" description="Disordered" evidence="1">
    <location>
        <begin position="1"/>
        <end position="299"/>
    </location>
</feature>
<accession>A0A6J4J3D2</accession>
<dbReference type="AlphaFoldDB" id="A0A6J4J3D2"/>
<feature type="compositionally biased region" description="Basic and acidic residues" evidence="1">
    <location>
        <begin position="279"/>
        <end position="288"/>
    </location>
</feature>
<organism evidence="2">
    <name type="scientific">uncultured Acidimicrobiales bacterium</name>
    <dbReference type="NCBI Taxonomy" id="310071"/>
    <lineage>
        <taxon>Bacteria</taxon>
        <taxon>Bacillati</taxon>
        <taxon>Actinomycetota</taxon>
        <taxon>Acidimicrobiia</taxon>
        <taxon>Acidimicrobiales</taxon>
        <taxon>environmental samples</taxon>
    </lineage>
</organism>
<evidence type="ECO:0000256" key="1">
    <source>
        <dbReference type="SAM" id="MobiDB-lite"/>
    </source>
</evidence>
<gene>
    <name evidence="2" type="ORF">AVDCRST_MAG50-3134</name>
</gene>
<reference evidence="2" key="1">
    <citation type="submission" date="2020-02" db="EMBL/GenBank/DDBJ databases">
        <authorList>
            <person name="Meier V. D."/>
        </authorList>
    </citation>
    <scope>NUCLEOTIDE SEQUENCE</scope>
    <source>
        <strain evidence="2">AVDCRST_MAG50</strain>
    </source>
</reference>
<feature type="non-terminal residue" evidence="2">
    <location>
        <position position="1"/>
    </location>
</feature>
<feature type="compositionally biased region" description="Basic residues" evidence="1">
    <location>
        <begin position="259"/>
        <end position="278"/>
    </location>
</feature>
<feature type="compositionally biased region" description="Basic residues" evidence="1">
    <location>
        <begin position="198"/>
        <end position="209"/>
    </location>
</feature>
<feature type="compositionally biased region" description="Low complexity" evidence="1">
    <location>
        <begin position="210"/>
        <end position="223"/>
    </location>
</feature>
<feature type="compositionally biased region" description="Basic residues" evidence="1">
    <location>
        <begin position="74"/>
        <end position="92"/>
    </location>
</feature>
<dbReference type="GO" id="GO:0016829">
    <property type="term" value="F:lyase activity"/>
    <property type="evidence" value="ECO:0007669"/>
    <property type="project" value="UniProtKB-KW"/>
</dbReference>
<dbReference type="EMBL" id="CADCTF010000149">
    <property type="protein sequence ID" value="CAA9265889.1"/>
    <property type="molecule type" value="Genomic_DNA"/>
</dbReference>
<sequence length="299" mass="33921">DPTFPAPPQRAVHARHQRQDDGQGGGQRRRPRLPRPRGRGGAQREGSRPPAHRRGPQRARLGHEDQGGADQQHRHPLVRRRRHVHRARGRGGARRDHHPEGQGAAGRLVRRHPAQPARDPARPRARAHRPRDPHRGDGGPGPGGGAGRLLPPPRSAHPRRGRPVGQPGHPHRPHRRDGQPLPRRHVALRPQPDDRRRPGQRPRRHRRPLRQLPQPRQLPARGRVVGHPRRGGQVGHPPEPGAHRQRGVRPHVGRDRAGQVHHRRHAGSRVRRRRRGQPRRHDDRRSHGPDLPGRPRPGR</sequence>
<name>A0A6J4J3D2_9ACTN</name>
<keyword evidence="2" id="KW-0456">Lyase</keyword>